<dbReference type="InterPro" id="IPR050463">
    <property type="entry name" value="Gfo/Idh/MocA_oxidrdct_glycsds"/>
</dbReference>
<dbReference type="AlphaFoldDB" id="A0A382QAU0"/>
<protein>
    <recommendedName>
        <fullName evidence="1">Gfo/Idh/MocA-like oxidoreductase N-terminal domain-containing protein</fullName>
    </recommendedName>
</protein>
<dbReference type="InterPro" id="IPR000683">
    <property type="entry name" value="Gfo/Idh/MocA-like_OxRdtase_N"/>
</dbReference>
<feature type="non-terminal residue" evidence="2">
    <location>
        <position position="160"/>
    </location>
</feature>
<reference evidence="2" key="1">
    <citation type="submission" date="2018-05" db="EMBL/GenBank/DDBJ databases">
        <authorList>
            <person name="Lanie J.A."/>
            <person name="Ng W.-L."/>
            <person name="Kazmierczak K.M."/>
            <person name="Andrzejewski T.M."/>
            <person name="Davidsen T.M."/>
            <person name="Wayne K.J."/>
            <person name="Tettelin H."/>
            <person name="Glass J.I."/>
            <person name="Rusch D."/>
            <person name="Podicherti R."/>
            <person name="Tsui H.-C.T."/>
            <person name="Winkler M.E."/>
        </authorList>
    </citation>
    <scope>NUCLEOTIDE SEQUENCE</scope>
</reference>
<dbReference type="PANTHER" id="PTHR43818">
    <property type="entry name" value="BCDNA.GH03377"/>
    <property type="match status" value="1"/>
</dbReference>
<proteinExistence type="predicted"/>
<dbReference type="SUPFAM" id="SSF51735">
    <property type="entry name" value="NAD(P)-binding Rossmann-fold domains"/>
    <property type="match status" value="1"/>
</dbReference>
<dbReference type="Pfam" id="PF01408">
    <property type="entry name" value="GFO_IDH_MocA"/>
    <property type="match status" value="1"/>
</dbReference>
<evidence type="ECO:0000259" key="1">
    <source>
        <dbReference type="Pfam" id="PF01408"/>
    </source>
</evidence>
<feature type="domain" description="Gfo/Idh/MocA-like oxidoreductase N-terminal" evidence="1">
    <location>
        <begin position="33"/>
        <end position="148"/>
    </location>
</feature>
<gene>
    <name evidence="2" type="ORF">METZ01_LOCUS334932</name>
</gene>
<evidence type="ECO:0000313" key="2">
    <source>
        <dbReference type="EMBL" id="SVC82078.1"/>
    </source>
</evidence>
<dbReference type="InterPro" id="IPR036291">
    <property type="entry name" value="NAD(P)-bd_dom_sf"/>
</dbReference>
<name>A0A382QAU0_9ZZZZ</name>
<sequence length="160" mass="17729">MSTQITRRRFVQQGVFTIIAARSARTYAANEKLNIGIVGVANRAKANLNGVADENIVALCDVDSNFLAHEAGRFPRAKRYADFRRMIGREKLDALVVSTPDHTHAVATAAGLHNGLHVYCEKPLTRTVSECRAVTELARRKKLVTQMGTQIHAGDNYRRV</sequence>
<dbReference type="EMBL" id="UINC01112852">
    <property type="protein sequence ID" value="SVC82078.1"/>
    <property type="molecule type" value="Genomic_DNA"/>
</dbReference>
<dbReference type="PANTHER" id="PTHR43818:SF10">
    <property type="entry name" value="NADH-DEPENDENT DEHYDROGENASE-RELATED"/>
    <property type="match status" value="1"/>
</dbReference>
<dbReference type="GO" id="GO:0000166">
    <property type="term" value="F:nucleotide binding"/>
    <property type="evidence" value="ECO:0007669"/>
    <property type="project" value="InterPro"/>
</dbReference>
<dbReference type="Gene3D" id="3.40.50.720">
    <property type="entry name" value="NAD(P)-binding Rossmann-like Domain"/>
    <property type="match status" value="1"/>
</dbReference>
<accession>A0A382QAU0</accession>
<organism evidence="2">
    <name type="scientific">marine metagenome</name>
    <dbReference type="NCBI Taxonomy" id="408172"/>
    <lineage>
        <taxon>unclassified sequences</taxon>
        <taxon>metagenomes</taxon>
        <taxon>ecological metagenomes</taxon>
    </lineage>
</organism>